<dbReference type="RefSeq" id="WP_187808037.1">
    <property type="nucleotide sequence ID" value="NZ_LZEU01000001.1"/>
</dbReference>
<dbReference type="Gene3D" id="3.90.550.10">
    <property type="entry name" value="Spore Coat Polysaccharide Biosynthesis Protein SpsA, Chain A"/>
    <property type="match status" value="1"/>
</dbReference>
<evidence type="ECO:0008006" key="3">
    <source>
        <dbReference type="Google" id="ProtNLM"/>
    </source>
</evidence>
<keyword evidence="2" id="KW-1185">Reference proteome</keyword>
<dbReference type="InterPro" id="IPR029044">
    <property type="entry name" value="Nucleotide-diphossugar_trans"/>
</dbReference>
<comment type="caution">
    <text evidence="1">The sequence shown here is derived from an EMBL/GenBank/DDBJ whole genome shotgun (WGS) entry which is preliminary data.</text>
</comment>
<evidence type="ECO:0000313" key="2">
    <source>
        <dbReference type="Proteomes" id="UP000744555"/>
    </source>
</evidence>
<dbReference type="SUPFAM" id="SSF53448">
    <property type="entry name" value="Nucleotide-diphospho-sugar transferases"/>
    <property type="match status" value="1"/>
</dbReference>
<evidence type="ECO:0000313" key="1">
    <source>
        <dbReference type="EMBL" id="MBC9252583.1"/>
    </source>
</evidence>
<organism evidence="1 2">
    <name type="scientific">Aquipseudomonas alcaligenes</name>
    <name type="common">Pseudomonas alcaligenes</name>
    <dbReference type="NCBI Taxonomy" id="43263"/>
    <lineage>
        <taxon>Bacteria</taxon>
        <taxon>Pseudomonadati</taxon>
        <taxon>Pseudomonadota</taxon>
        <taxon>Gammaproteobacteria</taxon>
        <taxon>Pseudomonadales</taxon>
        <taxon>Pseudomonadaceae</taxon>
        <taxon>Aquipseudomonas</taxon>
    </lineage>
</organism>
<gene>
    <name evidence="1" type="ORF">A9179_20150</name>
</gene>
<protein>
    <recommendedName>
        <fullName evidence="3">Glycosyltransferase</fullName>
    </recommendedName>
</protein>
<dbReference type="Proteomes" id="UP000744555">
    <property type="component" value="Unassembled WGS sequence"/>
</dbReference>
<proteinExistence type="predicted"/>
<name>A0ABR7S859_AQUAC</name>
<sequence length="264" mass="30394">MNELGILVFGHTRPLLLADTLESLKIQGHIDKVDLWIDGDQGISDLRNKIALCHKIADDYQVRNKFYHRGQLGFRKMILLAMQHAVQNYKYIILLEDDCFPTKDAVDIFISELQAVEHDEQVFSVYGHPFLVAEESGYCSRFQGWGWATTSEKLAPYLSKLIDCYSMYERDFLAFTRDALTPEILERLDVTPPRLPSETLTKFFAWDETLALLTALDKRTHKPTAKRIIYNCGIGEGASRFAIDPKFLAPPFNLVPHKEIWSYF</sequence>
<dbReference type="EMBL" id="LZEU01000001">
    <property type="protein sequence ID" value="MBC9252583.1"/>
    <property type="molecule type" value="Genomic_DNA"/>
</dbReference>
<reference evidence="1 2" key="1">
    <citation type="submission" date="2016-06" db="EMBL/GenBank/DDBJ databases">
        <authorList>
            <person name="Ramos C."/>
            <person name="Pintado A."/>
            <person name="Crespo-Gomez J.I."/>
        </authorList>
    </citation>
    <scope>NUCLEOTIDE SEQUENCE [LARGE SCALE GENOMIC DNA]</scope>
    <source>
        <strain evidence="1 2">AVO110</strain>
    </source>
</reference>
<accession>A0ABR7S859</accession>